<keyword evidence="2" id="KW-1185">Reference proteome</keyword>
<comment type="caution">
    <text evidence="1">The sequence shown here is derived from an EMBL/GenBank/DDBJ whole genome shotgun (WGS) entry which is preliminary data.</text>
</comment>
<dbReference type="EMBL" id="JAUTXU010000115">
    <property type="protein sequence ID" value="KAK3706951.1"/>
    <property type="molecule type" value="Genomic_DNA"/>
</dbReference>
<organism evidence="1 2">
    <name type="scientific">Vermiconidia calcicola</name>
    <dbReference type="NCBI Taxonomy" id="1690605"/>
    <lineage>
        <taxon>Eukaryota</taxon>
        <taxon>Fungi</taxon>
        <taxon>Dikarya</taxon>
        <taxon>Ascomycota</taxon>
        <taxon>Pezizomycotina</taxon>
        <taxon>Dothideomycetes</taxon>
        <taxon>Dothideomycetidae</taxon>
        <taxon>Mycosphaerellales</taxon>
        <taxon>Extremaceae</taxon>
        <taxon>Vermiconidia</taxon>
    </lineage>
</organism>
<reference evidence="1" key="1">
    <citation type="submission" date="2023-07" db="EMBL/GenBank/DDBJ databases">
        <title>Black Yeasts Isolated from many extreme environments.</title>
        <authorList>
            <person name="Coleine C."/>
            <person name="Stajich J.E."/>
            <person name="Selbmann L."/>
        </authorList>
    </citation>
    <scope>NUCLEOTIDE SEQUENCE</scope>
    <source>
        <strain evidence="1">CCFEE 5714</strain>
    </source>
</reference>
<proteinExistence type="predicted"/>
<gene>
    <name evidence="1" type="ORF">LTR37_012450</name>
</gene>
<evidence type="ECO:0000313" key="2">
    <source>
        <dbReference type="Proteomes" id="UP001281147"/>
    </source>
</evidence>
<name>A0ACC3N0G9_9PEZI</name>
<accession>A0ACC3N0G9</accession>
<dbReference type="Proteomes" id="UP001281147">
    <property type="component" value="Unassembled WGS sequence"/>
</dbReference>
<sequence>MAVMRGGGSAVDAVEIAVKVLEDREITNAGYGSNLAMDGVVECDAVMVDHCGRSGGAGAVAQIKNPISLARLLLDHTTQTLSLRRVPPNLLVGQGATDFAYEHGMSVLPHDFLVSPAARDRWRRWRDDLERAERNRRREEAERYGFSSVPSQSDLEQYYGNQGEPLQTRATHEKALKAGVYNEGQPLSPPPSDNREAQDDNSSSLSHSNSSTSIHKTHSTGGTTPDLGEYIDPYGPPWMLSNASMSPFSNSTQKMSTHQAMGQRSSNGSFMNLSHFGSDIESSETGEQDQAPLTHTHQRPPIVTWSDGSSGSDSDSTTIAMNTRSRTRSPAHADRGGLEDASLFPIPDTPDIKKQESPTPAAPTPLNHVRSMPPLPPDPGSSKHARTEGEDDVTDTVGAIAIDIYGNIACGASSGGIGMKHRGRIGPAALVGVGAHVVPEAANDLDRTSVATVTSGTGEHMSTTTAAHVCNDRVYRNTRTVAGGALENCVEDESIKGFIDKDFMNHNSVKLSHSTGAIGVLSVKKTRDGAYLYYGHNTDSFALASMHSNEDKPVCTMSRSKGNGLVAQGGRAIRNKKRKA</sequence>
<protein>
    <submittedName>
        <fullName evidence="1">Uncharacterized protein</fullName>
    </submittedName>
</protein>
<evidence type="ECO:0000313" key="1">
    <source>
        <dbReference type="EMBL" id="KAK3706951.1"/>
    </source>
</evidence>